<dbReference type="AlphaFoldDB" id="A0A4R6VS40"/>
<proteinExistence type="predicted"/>
<dbReference type="Proteomes" id="UP000295705">
    <property type="component" value="Unassembled WGS sequence"/>
</dbReference>
<dbReference type="PANTHER" id="PTHR42912">
    <property type="entry name" value="METHYLTRANSFERASE"/>
    <property type="match status" value="1"/>
</dbReference>
<sequence length="264" mass="28261">MAVTTHDWTVVDEGWGRRAVDFATLSEPSNCREYVAIHHRLGVDDGDRVLDVACGSGLALELAALRGATCAGIDASARLVAVARDRNPDADVRVGDMHALPWTDGSFDVVTSFRGVWGTTPHALAEVHRVLAPGGRVGITVWGHIKVSPGAWALAPFRLAEEPAVANQAAMVRLGRPGAGEELLASHGFTDVRRVSPRFAWEFADPQAYARALAFTGPAYEAIRAVGEEAFHDAAVRTAERVVRDGLPLRAEIDLVGYLARTPA</sequence>
<dbReference type="GO" id="GO:0008757">
    <property type="term" value="F:S-adenosylmethionine-dependent methyltransferase activity"/>
    <property type="evidence" value="ECO:0007669"/>
    <property type="project" value="InterPro"/>
</dbReference>
<dbReference type="CDD" id="cd02440">
    <property type="entry name" value="AdoMet_MTases"/>
    <property type="match status" value="1"/>
</dbReference>
<reference evidence="2 3" key="1">
    <citation type="submission" date="2019-03" db="EMBL/GenBank/DDBJ databases">
        <title>Genomic Encyclopedia of Type Strains, Phase IV (KMG-IV): sequencing the most valuable type-strain genomes for metagenomic binning, comparative biology and taxonomic classification.</title>
        <authorList>
            <person name="Goeker M."/>
        </authorList>
    </citation>
    <scope>NUCLEOTIDE SEQUENCE [LARGE SCALE GENOMIC DNA]</scope>
    <source>
        <strain evidence="2 3">DSM 45775</strain>
    </source>
</reference>
<protein>
    <submittedName>
        <fullName evidence="2">Methyltransferase family protein</fullName>
    </submittedName>
</protein>
<gene>
    <name evidence="2" type="ORF">EV188_101654</name>
</gene>
<dbReference type="InterPro" id="IPR029063">
    <property type="entry name" value="SAM-dependent_MTases_sf"/>
</dbReference>
<dbReference type="EMBL" id="SNYO01000001">
    <property type="protein sequence ID" value="TDQ65404.1"/>
    <property type="molecule type" value="Genomic_DNA"/>
</dbReference>
<comment type="caution">
    <text evidence="2">The sequence shown here is derived from an EMBL/GenBank/DDBJ whole genome shotgun (WGS) entry which is preliminary data.</text>
</comment>
<dbReference type="OrthoDB" id="9805171at2"/>
<keyword evidence="3" id="KW-1185">Reference proteome</keyword>
<dbReference type="SUPFAM" id="SSF53335">
    <property type="entry name" value="S-adenosyl-L-methionine-dependent methyltransferases"/>
    <property type="match status" value="1"/>
</dbReference>
<evidence type="ECO:0000313" key="2">
    <source>
        <dbReference type="EMBL" id="TDQ65404.1"/>
    </source>
</evidence>
<evidence type="ECO:0000313" key="3">
    <source>
        <dbReference type="Proteomes" id="UP000295705"/>
    </source>
</evidence>
<dbReference type="RefSeq" id="WP_133824762.1">
    <property type="nucleotide sequence ID" value="NZ_BAABHR010000023.1"/>
</dbReference>
<dbReference type="Gene3D" id="3.40.50.150">
    <property type="entry name" value="Vaccinia Virus protein VP39"/>
    <property type="match status" value="1"/>
</dbReference>
<dbReference type="InterPro" id="IPR013216">
    <property type="entry name" value="Methyltransf_11"/>
</dbReference>
<organism evidence="2 3">
    <name type="scientific">Actinomycetospora succinea</name>
    <dbReference type="NCBI Taxonomy" id="663603"/>
    <lineage>
        <taxon>Bacteria</taxon>
        <taxon>Bacillati</taxon>
        <taxon>Actinomycetota</taxon>
        <taxon>Actinomycetes</taxon>
        <taxon>Pseudonocardiales</taxon>
        <taxon>Pseudonocardiaceae</taxon>
        <taxon>Actinomycetospora</taxon>
    </lineage>
</organism>
<accession>A0A4R6VS40</accession>
<feature type="domain" description="Methyltransferase type 11" evidence="1">
    <location>
        <begin position="50"/>
        <end position="137"/>
    </location>
</feature>
<keyword evidence="2" id="KW-0489">Methyltransferase</keyword>
<name>A0A4R6VS40_9PSEU</name>
<dbReference type="Pfam" id="PF08241">
    <property type="entry name" value="Methyltransf_11"/>
    <property type="match status" value="1"/>
</dbReference>
<evidence type="ECO:0000259" key="1">
    <source>
        <dbReference type="Pfam" id="PF08241"/>
    </source>
</evidence>
<dbReference type="GO" id="GO:0032259">
    <property type="term" value="P:methylation"/>
    <property type="evidence" value="ECO:0007669"/>
    <property type="project" value="UniProtKB-KW"/>
</dbReference>
<keyword evidence="2" id="KW-0808">Transferase</keyword>
<dbReference type="InterPro" id="IPR050508">
    <property type="entry name" value="Methyltransf_Superfamily"/>
</dbReference>